<dbReference type="InParanoid" id="B9S1D4"/>
<protein>
    <submittedName>
        <fullName evidence="1">Uncharacterized protein</fullName>
    </submittedName>
</protein>
<dbReference type="EMBL" id="EQ973843">
    <property type="protein sequence ID" value="EEF42599.1"/>
    <property type="molecule type" value="Genomic_DNA"/>
</dbReference>
<gene>
    <name evidence="1" type="ORF">RCOM_1656800</name>
</gene>
<keyword evidence="2" id="KW-1185">Reference proteome</keyword>
<evidence type="ECO:0000313" key="2">
    <source>
        <dbReference type="Proteomes" id="UP000008311"/>
    </source>
</evidence>
<dbReference type="Proteomes" id="UP000008311">
    <property type="component" value="Unassembled WGS sequence"/>
</dbReference>
<evidence type="ECO:0000313" key="1">
    <source>
        <dbReference type="EMBL" id="EEF42599.1"/>
    </source>
</evidence>
<accession>B9S1D4</accession>
<organism evidence="1 2">
    <name type="scientific">Ricinus communis</name>
    <name type="common">Castor bean</name>
    <dbReference type="NCBI Taxonomy" id="3988"/>
    <lineage>
        <taxon>Eukaryota</taxon>
        <taxon>Viridiplantae</taxon>
        <taxon>Streptophyta</taxon>
        <taxon>Embryophyta</taxon>
        <taxon>Tracheophyta</taxon>
        <taxon>Spermatophyta</taxon>
        <taxon>Magnoliopsida</taxon>
        <taxon>eudicotyledons</taxon>
        <taxon>Gunneridae</taxon>
        <taxon>Pentapetalae</taxon>
        <taxon>rosids</taxon>
        <taxon>fabids</taxon>
        <taxon>Malpighiales</taxon>
        <taxon>Euphorbiaceae</taxon>
        <taxon>Acalyphoideae</taxon>
        <taxon>Acalypheae</taxon>
        <taxon>Ricinus</taxon>
    </lineage>
</organism>
<dbReference type="AlphaFoldDB" id="B9S1D4"/>
<proteinExistence type="predicted"/>
<sequence length="57" mass="5700">MYAITIRIKVGAYAVVAATAPCGQDDTDNFGASSGGVIVTLCDATSGKDESVGGVEF</sequence>
<reference evidence="2" key="1">
    <citation type="journal article" date="2010" name="Nat. Biotechnol.">
        <title>Draft genome sequence of the oilseed species Ricinus communis.</title>
        <authorList>
            <person name="Chan A.P."/>
            <person name="Crabtree J."/>
            <person name="Zhao Q."/>
            <person name="Lorenzi H."/>
            <person name="Orvis J."/>
            <person name="Puiu D."/>
            <person name="Melake-Berhan A."/>
            <person name="Jones K.M."/>
            <person name="Redman J."/>
            <person name="Chen G."/>
            <person name="Cahoon E.B."/>
            <person name="Gedil M."/>
            <person name="Stanke M."/>
            <person name="Haas B.J."/>
            <person name="Wortman J.R."/>
            <person name="Fraser-Liggett C.M."/>
            <person name="Ravel J."/>
            <person name="Rabinowicz P.D."/>
        </authorList>
    </citation>
    <scope>NUCLEOTIDE SEQUENCE [LARGE SCALE GENOMIC DNA]</scope>
    <source>
        <strain evidence="2">cv. Hale</strain>
    </source>
</reference>
<name>B9S1D4_RICCO</name>